<sequence>MPEKKGNGGGSTVVDESRVSNTSPSNPSLLDSEAWSELLQKLKDDVAELQNQEGSISAPCETKKKVAAKKSRRSIASLSTNSSSKHTPTPPTDPSLTEAPFLATHHDSISTAQAPCKSLSSGSHCLVCLQKPFHAIHHCPLLLKGPHVIQQRLDELKQSDLRDSQNLIGELEALVRRHKGSDTVTTAHGSLPDEATCGTDAHSPPAASSSSQSLALNAIPGDPHLVDAVGSSNEESTAESSEEDGERVARTTYPLKPPLIKPSTSYGDDMLEAVVRGPAPRRVLSNILKELQEEETQQGLVPSSTDEDEEPPGSSPAISNRGRSSHSVTSRLGPTTRTLRGKPSLESKDTQAVPRTDPNRDKTGAASGNHTELHDDTESSNSGPELPYPSDTYFPGIHPTEPDVPCPQTVDGFDIVSQSTPKFSMKRDKPSMVAGLSTSQKAAGKPKVLNLEPLPSAFAPKVTNPRGNKESKRSTKIVEKTPVTKPSAKGTTSGVTTNGHSAPTPSLVTWETMREPTPSVQCDELVSSSPQVEEHISLATKTDRLNGGRKERLFDLTPSQIPFPYSQYTPPQVSAPQSSEIDQNSIKEPPPKRPPQKNGFYRSLTALASEASSLFPSSLPTPKVATADGKAPREGAEDDTSNDDDDDDSSSSETDDPMSTTHIPIGRRASSILPNKKKRGLLHGL</sequence>
<dbReference type="HOGENOM" id="CLU_401754_0_0_1"/>
<feature type="region of interest" description="Disordered" evidence="1">
    <location>
        <begin position="179"/>
        <end position="266"/>
    </location>
</feature>
<evidence type="ECO:0000313" key="3">
    <source>
        <dbReference type="Proteomes" id="UP000054217"/>
    </source>
</evidence>
<organism evidence="2 3">
    <name type="scientific">Pisolithus tinctorius Marx 270</name>
    <dbReference type="NCBI Taxonomy" id="870435"/>
    <lineage>
        <taxon>Eukaryota</taxon>
        <taxon>Fungi</taxon>
        <taxon>Dikarya</taxon>
        <taxon>Basidiomycota</taxon>
        <taxon>Agaricomycotina</taxon>
        <taxon>Agaricomycetes</taxon>
        <taxon>Agaricomycetidae</taxon>
        <taxon>Boletales</taxon>
        <taxon>Sclerodermatineae</taxon>
        <taxon>Pisolithaceae</taxon>
        <taxon>Pisolithus</taxon>
    </lineage>
</organism>
<feature type="compositionally biased region" description="Basic residues" evidence="1">
    <location>
        <begin position="675"/>
        <end position="685"/>
    </location>
</feature>
<feature type="compositionally biased region" description="Acidic residues" evidence="1">
    <location>
        <begin position="636"/>
        <end position="656"/>
    </location>
</feature>
<evidence type="ECO:0000313" key="2">
    <source>
        <dbReference type="EMBL" id="KIO09851.1"/>
    </source>
</evidence>
<feature type="compositionally biased region" description="Polar residues" evidence="1">
    <location>
        <begin position="78"/>
        <end position="87"/>
    </location>
</feature>
<feature type="compositionally biased region" description="Polar residues" evidence="1">
    <location>
        <begin position="316"/>
        <end position="338"/>
    </location>
</feature>
<keyword evidence="3" id="KW-1185">Reference proteome</keyword>
<feature type="compositionally biased region" description="Polar residues" evidence="1">
    <location>
        <begin position="19"/>
        <end position="29"/>
    </location>
</feature>
<feature type="region of interest" description="Disordered" evidence="1">
    <location>
        <begin position="525"/>
        <end position="600"/>
    </location>
</feature>
<name>A0A0C3PM53_PISTI</name>
<gene>
    <name evidence="2" type="ORF">M404DRAFT_215074</name>
</gene>
<feature type="compositionally biased region" description="Basic and acidic residues" evidence="1">
    <location>
        <begin position="532"/>
        <end position="554"/>
    </location>
</feature>
<dbReference type="Proteomes" id="UP000054217">
    <property type="component" value="Unassembled WGS sequence"/>
</dbReference>
<feature type="region of interest" description="Disordered" evidence="1">
    <location>
        <begin position="612"/>
        <end position="685"/>
    </location>
</feature>
<feature type="region of interest" description="Disordered" evidence="1">
    <location>
        <begin position="50"/>
        <end position="99"/>
    </location>
</feature>
<dbReference type="AlphaFoldDB" id="A0A0C3PM53"/>
<dbReference type="STRING" id="870435.A0A0C3PM53"/>
<accession>A0A0C3PM53</accession>
<dbReference type="OrthoDB" id="2680522at2759"/>
<feature type="region of interest" description="Disordered" evidence="1">
    <location>
        <begin position="1"/>
        <end position="31"/>
    </location>
</feature>
<dbReference type="InParanoid" id="A0A0C3PM53"/>
<dbReference type="EMBL" id="KN831953">
    <property type="protein sequence ID" value="KIO09851.1"/>
    <property type="molecule type" value="Genomic_DNA"/>
</dbReference>
<feature type="compositionally biased region" description="Polar residues" evidence="1">
    <location>
        <begin position="566"/>
        <end position="586"/>
    </location>
</feature>
<feature type="compositionally biased region" description="Basic and acidic residues" evidence="1">
    <location>
        <begin position="467"/>
        <end position="479"/>
    </location>
</feature>
<feature type="compositionally biased region" description="Low complexity" evidence="1">
    <location>
        <begin position="201"/>
        <end position="218"/>
    </location>
</feature>
<reference evidence="3" key="2">
    <citation type="submission" date="2015-01" db="EMBL/GenBank/DDBJ databases">
        <title>Evolutionary Origins and Diversification of the Mycorrhizal Mutualists.</title>
        <authorList>
            <consortium name="DOE Joint Genome Institute"/>
            <consortium name="Mycorrhizal Genomics Consortium"/>
            <person name="Kohler A."/>
            <person name="Kuo A."/>
            <person name="Nagy L.G."/>
            <person name="Floudas D."/>
            <person name="Copeland A."/>
            <person name="Barry K.W."/>
            <person name="Cichocki N."/>
            <person name="Veneault-Fourrey C."/>
            <person name="LaButti K."/>
            <person name="Lindquist E.A."/>
            <person name="Lipzen A."/>
            <person name="Lundell T."/>
            <person name="Morin E."/>
            <person name="Murat C."/>
            <person name="Riley R."/>
            <person name="Ohm R."/>
            <person name="Sun H."/>
            <person name="Tunlid A."/>
            <person name="Henrissat B."/>
            <person name="Grigoriev I.V."/>
            <person name="Hibbett D.S."/>
            <person name="Martin F."/>
        </authorList>
    </citation>
    <scope>NUCLEOTIDE SEQUENCE [LARGE SCALE GENOMIC DNA]</scope>
    <source>
        <strain evidence="3">Marx 270</strain>
    </source>
</reference>
<reference evidence="2 3" key="1">
    <citation type="submission" date="2014-04" db="EMBL/GenBank/DDBJ databases">
        <authorList>
            <consortium name="DOE Joint Genome Institute"/>
            <person name="Kuo A."/>
            <person name="Kohler A."/>
            <person name="Costa M.D."/>
            <person name="Nagy L.G."/>
            <person name="Floudas D."/>
            <person name="Copeland A."/>
            <person name="Barry K.W."/>
            <person name="Cichocki N."/>
            <person name="Veneault-Fourrey C."/>
            <person name="LaButti K."/>
            <person name="Lindquist E.A."/>
            <person name="Lipzen A."/>
            <person name="Lundell T."/>
            <person name="Morin E."/>
            <person name="Murat C."/>
            <person name="Sun H."/>
            <person name="Tunlid A."/>
            <person name="Henrissat B."/>
            <person name="Grigoriev I.V."/>
            <person name="Hibbett D.S."/>
            <person name="Martin F."/>
            <person name="Nordberg H.P."/>
            <person name="Cantor M.N."/>
            <person name="Hua S.X."/>
        </authorList>
    </citation>
    <scope>NUCLEOTIDE SEQUENCE [LARGE SCALE GENOMIC DNA]</scope>
    <source>
        <strain evidence="2 3">Marx 270</strain>
    </source>
</reference>
<protein>
    <submittedName>
        <fullName evidence="2">Uncharacterized protein</fullName>
    </submittedName>
</protein>
<feature type="region of interest" description="Disordered" evidence="1">
    <location>
        <begin position="292"/>
        <end position="508"/>
    </location>
</feature>
<feature type="compositionally biased region" description="Acidic residues" evidence="1">
    <location>
        <begin position="236"/>
        <end position="245"/>
    </location>
</feature>
<evidence type="ECO:0000256" key="1">
    <source>
        <dbReference type="SAM" id="MobiDB-lite"/>
    </source>
</evidence>
<feature type="compositionally biased region" description="Polar residues" evidence="1">
    <location>
        <begin position="489"/>
        <end position="508"/>
    </location>
</feature>
<proteinExistence type="predicted"/>